<dbReference type="EMBL" id="JACTAM010000007">
    <property type="protein sequence ID" value="KAI2663067.1"/>
    <property type="molecule type" value="Genomic_DNA"/>
</dbReference>
<dbReference type="SUPFAM" id="SSF54695">
    <property type="entry name" value="POZ domain"/>
    <property type="match status" value="2"/>
</dbReference>
<dbReference type="InterPro" id="IPR006652">
    <property type="entry name" value="Kelch_1"/>
</dbReference>
<keyword evidence="2" id="KW-0677">Repeat</keyword>
<evidence type="ECO:0000313" key="4">
    <source>
        <dbReference type="EMBL" id="KAI2663067.1"/>
    </source>
</evidence>
<dbReference type="InterPro" id="IPR056737">
    <property type="entry name" value="Beta-prop_ATRN-MKLN-like"/>
</dbReference>
<protein>
    <submittedName>
        <fullName evidence="4">Kelch-like protein 33</fullName>
    </submittedName>
</protein>
<dbReference type="InterPro" id="IPR011333">
    <property type="entry name" value="SKP1/BTB/POZ_sf"/>
</dbReference>
<reference evidence="4 5" key="1">
    <citation type="submission" date="2022-01" db="EMBL/GenBank/DDBJ databases">
        <title>A high-quality chromosome-level genome assembly of rohu carp, Labeo rohita.</title>
        <authorList>
            <person name="Arick M.A. II"/>
            <person name="Hsu C.-Y."/>
            <person name="Magbanua Z."/>
            <person name="Pechanova O."/>
            <person name="Grover C."/>
            <person name="Miller E."/>
            <person name="Thrash A."/>
            <person name="Ezzel L."/>
            <person name="Alam S."/>
            <person name="Benzie J."/>
            <person name="Hamilton M."/>
            <person name="Karsi A."/>
            <person name="Lawrence M.L."/>
            <person name="Peterson D.G."/>
        </authorList>
    </citation>
    <scope>NUCLEOTIDE SEQUENCE [LARGE SCALE GENOMIC DNA]</scope>
    <source>
        <strain evidence="5">BAU-BD-2019</strain>
        <tissue evidence="4">Blood</tissue>
    </source>
</reference>
<comment type="caution">
    <text evidence="4">The sequence shown here is derived from an EMBL/GenBank/DDBJ whole genome shotgun (WGS) entry which is preliminary data.</text>
</comment>
<evidence type="ECO:0000256" key="2">
    <source>
        <dbReference type="ARBA" id="ARBA00022737"/>
    </source>
</evidence>
<dbReference type="PANTHER" id="PTHR45632:SF14">
    <property type="entry name" value="KELCH-LIKE PROTEIN 33"/>
    <property type="match status" value="1"/>
</dbReference>
<dbReference type="SUPFAM" id="SSF117281">
    <property type="entry name" value="Kelch motif"/>
    <property type="match status" value="1"/>
</dbReference>
<dbReference type="SMART" id="SM00225">
    <property type="entry name" value="BTB"/>
    <property type="match status" value="2"/>
</dbReference>
<dbReference type="Gene3D" id="1.25.40.420">
    <property type="match status" value="1"/>
</dbReference>
<organism evidence="4 5">
    <name type="scientific">Labeo rohita</name>
    <name type="common">Indian major carp</name>
    <name type="synonym">Cyprinus rohita</name>
    <dbReference type="NCBI Taxonomy" id="84645"/>
    <lineage>
        <taxon>Eukaryota</taxon>
        <taxon>Metazoa</taxon>
        <taxon>Chordata</taxon>
        <taxon>Craniata</taxon>
        <taxon>Vertebrata</taxon>
        <taxon>Euteleostomi</taxon>
        <taxon>Actinopterygii</taxon>
        <taxon>Neopterygii</taxon>
        <taxon>Teleostei</taxon>
        <taxon>Ostariophysi</taxon>
        <taxon>Cypriniformes</taxon>
        <taxon>Cyprinidae</taxon>
        <taxon>Labeoninae</taxon>
        <taxon>Labeonini</taxon>
        <taxon>Labeo</taxon>
    </lineage>
</organism>
<dbReference type="Pfam" id="PF24981">
    <property type="entry name" value="Beta-prop_ATRN-LZTR1"/>
    <property type="match status" value="1"/>
</dbReference>
<accession>A0ABQ8MJM6</accession>
<dbReference type="Gene3D" id="3.30.710.10">
    <property type="entry name" value="Potassium Channel Kv1.1, Chain A"/>
    <property type="match status" value="2"/>
</dbReference>
<dbReference type="PANTHER" id="PTHR45632">
    <property type="entry name" value="LD33804P"/>
    <property type="match status" value="1"/>
</dbReference>
<dbReference type="PROSITE" id="PS50097">
    <property type="entry name" value="BTB"/>
    <property type="match status" value="2"/>
</dbReference>
<evidence type="ECO:0000313" key="5">
    <source>
        <dbReference type="Proteomes" id="UP000830375"/>
    </source>
</evidence>
<sequence>MEWEERWRREKERRKRMIDEGGEKVEEEKRRLKWIMSYNDSRIGMKKEAVKENEGDDVEEDELQRYHRQSYPGEIYQTLEEMKMENVLTDMNLSTEDGLSLHVHSLVMAAVSSFIQQKLQERDGDEKEISLRLGPEVIGSGLAAVVEFAYTGAIINLSKDNMTQIQTAAVSLGAPRVLELVKVKEDGGNKKEELKKISVEEQMKVGLQSMQDLWAKRVGCDVELVAEGTVFHAHRVLLAASSDYFRGMFTSGMKESQQESVPLLLIGAAELEALLHCAYSGALLLGWGCVFELACTSLQFQFQPAISLCLKFLEQEMDVHNCLDVASFAEAYGMADLMELAEDFVLRRFQEISATPKFQDLPAEKLLQFLRCDALSIPSELAVFRAVVTWVEADPTERLPQAEELMRAVRFPFMTFREFREVRAVNLSMECSGEVEVELYKSALKEFGFGISDCVAQRRIRHPKDALVLVGGDELHPDMGNRIPSRQLWFANSLRSGTGIVKEIEWRLLGEMPDQPRFRHGVGVLDGQLYVAGGCYFYAKTDTMKSVYRYDPERDHWKRLSDLHELRSNFTLVVSGDGLFAIGGDKDINTNLDSVEKYSPETDSWSFCHPLDQALSGHAATVWGGEIFISGGFNCKYVCLVSMFLYHPERGTTYLAEMTHDRAQHCMESLKNRFYVAGGVCNLRKYYTDQLVCEIYNPVRDIWMVFTPLPIPHVGAASAVLEERLYILGGYCQEDYSESRLTHRYDTVTQRWESMGKMPGPVTDIRACLLHLPDQIRK</sequence>
<dbReference type="SMART" id="SM00875">
    <property type="entry name" value="BACK"/>
    <property type="match status" value="1"/>
</dbReference>
<evidence type="ECO:0000256" key="1">
    <source>
        <dbReference type="ARBA" id="ARBA00022441"/>
    </source>
</evidence>
<dbReference type="InterPro" id="IPR000210">
    <property type="entry name" value="BTB/POZ_dom"/>
</dbReference>
<dbReference type="Pfam" id="PF07707">
    <property type="entry name" value="BACK"/>
    <property type="match status" value="1"/>
</dbReference>
<dbReference type="SMART" id="SM00612">
    <property type="entry name" value="Kelch"/>
    <property type="match status" value="5"/>
</dbReference>
<dbReference type="Proteomes" id="UP000830375">
    <property type="component" value="Unassembled WGS sequence"/>
</dbReference>
<name>A0ABQ8MJM6_LABRO</name>
<dbReference type="Pfam" id="PF21536">
    <property type="entry name" value="BTB_KLHL33"/>
    <property type="match status" value="1"/>
</dbReference>
<keyword evidence="1" id="KW-0880">Kelch repeat</keyword>
<dbReference type="Gene3D" id="2.120.10.80">
    <property type="entry name" value="Kelch-type beta propeller"/>
    <property type="match status" value="2"/>
</dbReference>
<proteinExistence type="predicted"/>
<feature type="domain" description="BTB" evidence="3">
    <location>
        <begin position="220"/>
        <end position="287"/>
    </location>
</feature>
<evidence type="ECO:0000259" key="3">
    <source>
        <dbReference type="PROSITE" id="PS50097"/>
    </source>
</evidence>
<keyword evidence="5" id="KW-1185">Reference proteome</keyword>
<gene>
    <name evidence="4" type="ORF">H4Q32_028098</name>
</gene>
<dbReference type="InterPro" id="IPR011705">
    <property type="entry name" value="BACK"/>
</dbReference>
<dbReference type="InterPro" id="IPR015915">
    <property type="entry name" value="Kelch-typ_b-propeller"/>
</dbReference>
<feature type="domain" description="BTB" evidence="3">
    <location>
        <begin position="89"/>
        <end position="154"/>
    </location>
</feature>
<dbReference type="Pfam" id="PF00651">
    <property type="entry name" value="BTB"/>
    <property type="match status" value="1"/>
</dbReference>